<proteinExistence type="inferred from homology"/>
<keyword evidence="4 9" id="KW-0732">Signal</keyword>
<feature type="domain" description="Pili assembly chaperone C-terminal" evidence="11">
    <location>
        <begin position="176"/>
        <end position="239"/>
    </location>
</feature>
<dbReference type="PROSITE" id="PS00635">
    <property type="entry name" value="PILI_CHAPERONE"/>
    <property type="match status" value="1"/>
</dbReference>
<evidence type="ECO:0000313" key="13">
    <source>
        <dbReference type="Proteomes" id="UP001189757"/>
    </source>
</evidence>
<dbReference type="EMBL" id="CATZLL010000017">
    <property type="protein sequence ID" value="CAJ0821220.1"/>
    <property type="molecule type" value="Genomic_DNA"/>
</dbReference>
<comment type="caution">
    <text evidence="12">The sequence shown here is derived from an EMBL/GenBank/DDBJ whole genome shotgun (WGS) entry which is preliminary data.</text>
</comment>
<evidence type="ECO:0000256" key="4">
    <source>
        <dbReference type="ARBA" id="ARBA00022729"/>
    </source>
</evidence>
<evidence type="ECO:0000256" key="7">
    <source>
        <dbReference type="ARBA" id="ARBA00023319"/>
    </source>
</evidence>
<dbReference type="PRINTS" id="PR00969">
    <property type="entry name" value="CHAPERONPILI"/>
</dbReference>
<dbReference type="InterPro" id="IPR016147">
    <property type="entry name" value="Pili_assmbl_chaperone_N"/>
</dbReference>
<evidence type="ECO:0000256" key="3">
    <source>
        <dbReference type="ARBA" id="ARBA00022558"/>
    </source>
</evidence>
<feature type="domain" description="Pili assembly chaperone N-terminal" evidence="10">
    <location>
        <begin position="27"/>
        <end position="148"/>
    </location>
</feature>
<keyword evidence="3" id="KW-1029">Fimbrium biogenesis</keyword>
<organism evidence="12 13">
    <name type="scientific">Ralstonia flaminis</name>
    <dbReference type="NCBI Taxonomy" id="3058597"/>
    <lineage>
        <taxon>Bacteria</taxon>
        <taxon>Pseudomonadati</taxon>
        <taxon>Pseudomonadota</taxon>
        <taxon>Betaproteobacteria</taxon>
        <taxon>Burkholderiales</taxon>
        <taxon>Burkholderiaceae</taxon>
        <taxon>Ralstonia</taxon>
    </lineage>
</organism>
<feature type="chain" id="PRO_5045435045" evidence="9">
    <location>
        <begin position="26"/>
        <end position="248"/>
    </location>
</feature>
<reference evidence="12 13" key="1">
    <citation type="submission" date="2023-07" db="EMBL/GenBank/DDBJ databases">
        <authorList>
            <person name="Peeters C."/>
        </authorList>
    </citation>
    <scope>NUCLEOTIDE SEQUENCE [LARGE SCALE GENOMIC DNA]</scope>
    <source>
        <strain evidence="12 13">LMG 18101</strain>
    </source>
</reference>
<accession>A0ABM9KA36</accession>
<comment type="subcellular location">
    <subcellularLocation>
        <location evidence="1 8">Periplasm</location>
    </subcellularLocation>
</comment>
<dbReference type="SUPFAM" id="SSF49584">
    <property type="entry name" value="Periplasmic chaperone C-domain"/>
    <property type="match status" value="1"/>
</dbReference>
<dbReference type="Proteomes" id="UP001189757">
    <property type="component" value="Unassembled WGS sequence"/>
</dbReference>
<comment type="similarity">
    <text evidence="2 8">Belongs to the periplasmic pilus chaperone family.</text>
</comment>
<keyword evidence="13" id="KW-1185">Reference proteome</keyword>
<evidence type="ECO:0000259" key="10">
    <source>
        <dbReference type="Pfam" id="PF00345"/>
    </source>
</evidence>
<evidence type="ECO:0000256" key="6">
    <source>
        <dbReference type="ARBA" id="ARBA00023186"/>
    </source>
</evidence>
<dbReference type="InterPro" id="IPR008962">
    <property type="entry name" value="PapD-like_sf"/>
</dbReference>
<dbReference type="InterPro" id="IPR018046">
    <property type="entry name" value="Pili_assmbl_chaperone_CS"/>
</dbReference>
<keyword evidence="5" id="KW-0574">Periplasm</keyword>
<dbReference type="RefSeq" id="WP_199030230.1">
    <property type="nucleotide sequence ID" value="NZ_CATZLL010000017.1"/>
</dbReference>
<evidence type="ECO:0000256" key="2">
    <source>
        <dbReference type="ARBA" id="ARBA00007399"/>
    </source>
</evidence>
<dbReference type="InterPro" id="IPR013783">
    <property type="entry name" value="Ig-like_fold"/>
</dbReference>
<dbReference type="PANTHER" id="PTHR30251">
    <property type="entry name" value="PILUS ASSEMBLY CHAPERONE"/>
    <property type="match status" value="1"/>
</dbReference>
<evidence type="ECO:0000313" key="12">
    <source>
        <dbReference type="EMBL" id="CAJ0821220.1"/>
    </source>
</evidence>
<evidence type="ECO:0000256" key="5">
    <source>
        <dbReference type="ARBA" id="ARBA00022764"/>
    </source>
</evidence>
<evidence type="ECO:0000256" key="1">
    <source>
        <dbReference type="ARBA" id="ARBA00004418"/>
    </source>
</evidence>
<evidence type="ECO:0000256" key="8">
    <source>
        <dbReference type="RuleBase" id="RU003918"/>
    </source>
</evidence>
<protein>
    <submittedName>
        <fullName evidence="12">Fimbrial chaperone YadV</fullName>
    </submittedName>
</protein>
<dbReference type="InterPro" id="IPR016148">
    <property type="entry name" value="Pili_assmbl_chaperone_C"/>
</dbReference>
<keyword evidence="7" id="KW-0393">Immunoglobulin domain</keyword>
<dbReference type="InterPro" id="IPR001829">
    <property type="entry name" value="Pili_assmbl_chaperone_bac"/>
</dbReference>
<dbReference type="InterPro" id="IPR036316">
    <property type="entry name" value="Pili_assmbl_chap_C_dom_sf"/>
</dbReference>
<gene>
    <name evidence="12" type="primary">yadV_1</name>
    <name evidence="12" type="ORF">LMG18101_04553</name>
</gene>
<sequence length="248" mass="26769">MNNVLRNVVASVAVVAGLFAARADATVVIGGTRIVYPADEKEVTVKLSNEAKIPALVQVWLDDGDEKSTPDSAKVPFTVTPPIFRMDGGKGQAVRLVYTGEPLPTDKESLFWVNVLEVPPKADNKDGRNRLQFAFRTRIKLFFRPVKLAGDVDQAADKLSWKLMPAEAGKELALQVTNPTPYHVNFARVGIDADGKTMEGDGGMVAPGQSTVLPLKGVTHTPSGEIKADFTVITDYGSLVQKQAPLTR</sequence>
<keyword evidence="6 8" id="KW-0143">Chaperone</keyword>
<feature type="signal peptide" evidence="9">
    <location>
        <begin position="1"/>
        <end position="25"/>
    </location>
</feature>
<dbReference type="PANTHER" id="PTHR30251:SF2">
    <property type="entry name" value="FIMBRIAL CHAPERONE YADV-RELATED"/>
    <property type="match status" value="1"/>
</dbReference>
<dbReference type="InterPro" id="IPR050643">
    <property type="entry name" value="Periplasmic_pilus_chap"/>
</dbReference>
<dbReference type="SUPFAM" id="SSF49354">
    <property type="entry name" value="PapD-like"/>
    <property type="match status" value="1"/>
</dbReference>
<evidence type="ECO:0000256" key="9">
    <source>
        <dbReference type="SAM" id="SignalP"/>
    </source>
</evidence>
<name>A0ABM9KA36_9RALS</name>
<dbReference type="Pfam" id="PF00345">
    <property type="entry name" value="PapD_N"/>
    <property type="match status" value="1"/>
</dbReference>
<dbReference type="Gene3D" id="2.60.40.10">
    <property type="entry name" value="Immunoglobulins"/>
    <property type="match status" value="2"/>
</dbReference>
<evidence type="ECO:0000259" key="11">
    <source>
        <dbReference type="Pfam" id="PF02753"/>
    </source>
</evidence>
<dbReference type="Pfam" id="PF02753">
    <property type="entry name" value="PapD_C"/>
    <property type="match status" value="1"/>
</dbReference>